<dbReference type="InterPro" id="IPR003423">
    <property type="entry name" value="OMP_efflux"/>
</dbReference>
<dbReference type="Proteomes" id="UP000584642">
    <property type="component" value="Unassembled WGS sequence"/>
</dbReference>
<dbReference type="NCBIfam" id="TIGR01845">
    <property type="entry name" value="outer_NodT"/>
    <property type="match status" value="1"/>
</dbReference>
<dbReference type="Pfam" id="PF02321">
    <property type="entry name" value="OEP"/>
    <property type="match status" value="2"/>
</dbReference>
<dbReference type="PANTHER" id="PTHR30203:SF32">
    <property type="entry name" value="CATION EFFLUX SYSTEM PROTEIN CUSC"/>
    <property type="match status" value="1"/>
</dbReference>
<keyword evidence="2" id="KW-1134">Transmembrane beta strand</keyword>
<evidence type="ECO:0000313" key="3">
    <source>
        <dbReference type="EMBL" id="NYZ24289.1"/>
    </source>
</evidence>
<keyword evidence="2" id="KW-0812">Transmembrane</keyword>
<dbReference type="EMBL" id="JABFDB010000039">
    <property type="protein sequence ID" value="NYZ24289.1"/>
    <property type="molecule type" value="Genomic_DNA"/>
</dbReference>
<keyword evidence="2" id="KW-0449">Lipoprotein</keyword>
<sequence length="474" mass="50214">MGPALALAGSLLTASCTVGPDYTSPAVDMPAAFGGITGTGSGGAATPVDAAVQNAWWAGLQAPVLTDLVTRAADRNLTVAAARARVREARALRRAAGAAFDPRLDAAAGVRTGRTSKTVDSNDTGGNSDFHSVGFDAAWEIDLFGGGWRTAEAATARYEVAIEEARGVLITVMAEVARNYVELCAAQRRMVLAESTIAMRQRLAERVRNRYRAGLAVEYDVAGSEAQLERSRAQVPKLRAQIRAAAHRIAVLTGDNPSNLVERLTAEQPPPAAPDLVPVGLPSDLLQRRPDLRRAERAVHAATAEVGVATADLFPRVSLTGSVGLRSGSFTDLFQAASGAWSFGPSITIPLFNQGRLQALVDAAGARAEASVAEYRQAVLIALEEVENELVRHAQEQIRSRDLRQAVARSRRALELATDLYDRGLKDIVNVLSAQREANEAEEALIASETAAMLHLVALYKALGGGWAPSDLMG</sequence>
<keyword evidence="2" id="KW-0564">Palmitate</keyword>
<dbReference type="Gene3D" id="2.20.200.10">
    <property type="entry name" value="Outer membrane efflux proteins (OEP)"/>
    <property type="match status" value="1"/>
</dbReference>
<evidence type="ECO:0000313" key="4">
    <source>
        <dbReference type="Proteomes" id="UP000584642"/>
    </source>
</evidence>
<comment type="caution">
    <text evidence="3">The sequence shown here is derived from an EMBL/GenBank/DDBJ whole genome shotgun (WGS) entry which is preliminary data.</text>
</comment>
<name>A0ABX2TM45_9PROT</name>
<protein>
    <submittedName>
        <fullName evidence="3">Efflux transporter outer membrane subunit</fullName>
    </submittedName>
</protein>
<dbReference type="Gene3D" id="1.20.1600.10">
    <property type="entry name" value="Outer membrane efflux proteins (OEP)"/>
    <property type="match status" value="1"/>
</dbReference>
<organism evidence="3 4">
    <name type="scientific">Azospirillum oleiclasticum</name>
    <dbReference type="NCBI Taxonomy" id="2735135"/>
    <lineage>
        <taxon>Bacteria</taxon>
        <taxon>Pseudomonadati</taxon>
        <taxon>Pseudomonadota</taxon>
        <taxon>Alphaproteobacteria</taxon>
        <taxon>Rhodospirillales</taxon>
        <taxon>Azospirillaceae</taxon>
        <taxon>Azospirillum</taxon>
    </lineage>
</organism>
<keyword evidence="2" id="KW-0472">Membrane</keyword>
<gene>
    <name evidence="3" type="ORF">HND93_31670</name>
</gene>
<evidence type="ECO:0000256" key="2">
    <source>
        <dbReference type="RuleBase" id="RU362097"/>
    </source>
</evidence>
<accession>A0ABX2TM45</accession>
<dbReference type="InterPro" id="IPR010131">
    <property type="entry name" value="MdtP/NodT-like"/>
</dbReference>
<evidence type="ECO:0000256" key="1">
    <source>
        <dbReference type="ARBA" id="ARBA00007613"/>
    </source>
</evidence>
<comment type="subcellular location">
    <subcellularLocation>
        <location evidence="2">Cell membrane</location>
        <topology evidence="2">Lipid-anchor</topology>
    </subcellularLocation>
</comment>
<dbReference type="RefSeq" id="WP_180286066.1">
    <property type="nucleotide sequence ID" value="NZ_JABFDB010000039.1"/>
</dbReference>
<comment type="similarity">
    <text evidence="1 2">Belongs to the outer membrane factor (OMF) (TC 1.B.17) family.</text>
</comment>
<reference evidence="3 4" key="1">
    <citation type="submission" date="2020-05" db="EMBL/GenBank/DDBJ databases">
        <title>Azospirillum oleiclasticum sp. nov, a nitrogen-fixing and heavy crude oil-emulsifying bacterium isolated from the crude oil of Yumen Oilfield.</title>
        <authorList>
            <person name="Wu D."/>
            <person name="Cai M."/>
            <person name="Zhang X."/>
        </authorList>
    </citation>
    <scope>NUCLEOTIDE SEQUENCE [LARGE SCALE GENOMIC DNA]</scope>
    <source>
        <strain evidence="3 4">ROY-1-1-2</strain>
    </source>
</reference>
<dbReference type="SUPFAM" id="SSF56954">
    <property type="entry name" value="Outer membrane efflux proteins (OEP)"/>
    <property type="match status" value="1"/>
</dbReference>
<proteinExistence type="inferred from homology"/>
<keyword evidence="4" id="KW-1185">Reference proteome</keyword>
<dbReference type="PANTHER" id="PTHR30203">
    <property type="entry name" value="OUTER MEMBRANE CATION EFFLUX PROTEIN"/>
    <property type="match status" value="1"/>
</dbReference>